<feature type="binding site" evidence="5">
    <location>
        <begin position="110"/>
        <end position="113"/>
    </location>
    <ligand>
        <name>NADP(+)</name>
        <dbReference type="ChEBI" id="CHEBI:58349"/>
    </ligand>
</feature>
<dbReference type="EMBL" id="LPWE01000010">
    <property type="protein sequence ID" value="ODR95970.1"/>
    <property type="molecule type" value="Genomic_DNA"/>
</dbReference>
<dbReference type="GO" id="GO:0070401">
    <property type="term" value="F:NADP+ binding"/>
    <property type="evidence" value="ECO:0007669"/>
    <property type="project" value="UniProtKB-UniRule"/>
</dbReference>
<comment type="pathway">
    <text evidence="5">Nucleotide-sugar biosynthesis; GDP-L-fucose biosynthesis via de novo pathway; GDP-L-fucose from GDP-alpha-D-mannose: step 2/2.</text>
</comment>
<feature type="binding site" evidence="5">
    <location>
        <position position="274"/>
    </location>
    <ligand>
        <name>substrate</name>
    </ligand>
</feature>
<feature type="active site" description="Proton donor/acceptor" evidence="5">
    <location>
        <position position="141"/>
    </location>
</feature>
<evidence type="ECO:0000256" key="3">
    <source>
        <dbReference type="ARBA" id="ARBA00023002"/>
    </source>
</evidence>
<feature type="binding site" evidence="5">
    <location>
        <begin position="168"/>
        <end position="171"/>
    </location>
    <ligand>
        <name>NADP(+)</name>
        <dbReference type="ChEBI" id="CHEBI:58349"/>
    </ligand>
</feature>
<name>A0A1E3VR14_9HYPH</name>
<feature type="binding site" evidence="5">
    <location>
        <position position="214"/>
    </location>
    <ligand>
        <name>substrate</name>
    </ligand>
</feature>
<dbReference type="HAMAP" id="MF_00956">
    <property type="entry name" value="GDP_fucose_synth"/>
    <property type="match status" value="1"/>
</dbReference>
<keyword evidence="5" id="KW-0511">Multifunctional enzyme</keyword>
<feature type="domain" description="NAD-dependent epimerase/dehydratase" evidence="6">
    <location>
        <begin position="12"/>
        <end position="242"/>
    </location>
</feature>
<organism evidence="7 8">
    <name type="scientific">Methyloceanibacter stevinii</name>
    <dbReference type="NCBI Taxonomy" id="1774970"/>
    <lineage>
        <taxon>Bacteria</taxon>
        <taxon>Pseudomonadati</taxon>
        <taxon>Pseudomonadota</taxon>
        <taxon>Alphaproteobacteria</taxon>
        <taxon>Hyphomicrobiales</taxon>
        <taxon>Hyphomicrobiaceae</taxon>
        <taxon>Methyloceanibacter</taxon>
    </lineage>
</organism>
<dbReference type="SUPFAM" id="SSF51735">
    <property type="entry name" value="NAD(P)-binding Rossmann-fold domains"/>
    <property type="match status" value="1"/>
</dbReference>
<dbReference type="PANTHER" id="PTHR43238:SF1">
    <property type="entry name" value="GDP-L-FUCOSE SYNTHASE"/>
    <property type="match status" value="1"/>
</dbReference>
<feature type="binding site" evidence="5">
    <location>
        <position position="184"/>
    </location>
    <ligand>
        <name>NADP(+)</name>
        <dbReference type="ChEBI" id="CHEBI:58349"/>
    </ligand>
</feature>
<keyword evidence="3 5" id="KW-0560">Oxidoreductase</keyword>
<keyword evidence="4 5" id="KW-0413">Isomerase</keyword>
<evidence type="ECO:0000313" key="8">
    <source>
        <dbReference type="Proteomes" id="UP000094172"/>
    </source>
</evidence>
<gene>
    <name evidence="5" type="primary">fcl</name>
    <name evidence="7" type="ORF">AUC70_03130</name>
</gene>
<dbReference type="Gene3D" id="3.90.25.10">
    <property type="entry name" value="UDP-galactose 4-epimerase, domain 1"/>
    <property type="match status" value="1"/>
</dbReference>
<evidence type="ECO:0000259" key="6">
    <source>
        <dbReference type="Pfam" id="PF01370"/>
    </source>
</evidence>
<dbReference type="UniPathway" id="UPA00128">
    <property type="reaction ID" value="UER00191"/>
</dbReference>
<evidence type="ECO:0000256" key="5">
    <source>
        <dbReference type="HAMAP-Rule" id="MF_00956"/>
    </source>
</evidence>
<dbReference type="Proteomes" id="UP000094172">
    <property type="component" value="Unassembled WGS sequence"/>
</dbReference>
<reference evidence="7 8" key="1">
    <citation type="journal article" date="2016" name="Environ. Microbiol.">
        <title>New Methyloceanibacter diversity from North Sea sediments includes methanotroph containing solely the soluble methane monooxygenase.</title>
        <authorList>
            <person name="Vekeman B."/>
            <person name="Kerckhof F.M."/>
            <person name="Cremers G."/>
            <person name="de Vos P."/>
            <person name="Vandamme P."/>
            <person name="Boon N."/>
            <person name="Op den Camp H.J."/>
            <person name="Heylen K."/>
        </authorList>
    </citation>
    <scope>NUCLEOTIDE SEQUENCE [LARGE SCALE GENOMIC DNA]</scope>
    <source>
        <strain evidence="7 8">R-67176</strain>
    </source>
</reference>
<dbReference type="InterPro" id="IPR001509">
    <property type="entry name" value="Epimerase_deHydtase"/>
</dbReference>
<dbReference type="GO" id="GO:0050577">
    <property type="term" value="F:GDP-L-fucose synthase activity"/>
    <property type="evidence" value="ECO:0007669"/>
    <property type="project" value="UniProtKB-UniRule"/>
</dbReference>
<evidence type="ECO:0000256" key="1">
    <source>
        <dbReference type="ARBA" id="ARBA00005959"/>
    </source>
</evidence>
<feature type="binding site" evidence="5">
    <location>
        <position position="192"/>
    </location>
    <ligand>
        <name>substrate</name>
    </ligand>
</feature>
<feature type="site" description="Important for catalytic activity" evidence="5">
    <location>
        <position position="112"/>
    </location>
</feature>
<dbReference type="GO" id="GO:0016853">
    <property type="term" value="F:isomerase activity"/>
    <property type="evidence" value="ECO:0007669"/>
    <property type="project" value="UniProtKB-KW"/>
</dbReference>
<dbReference type="InterPro" id="IPR028614">
    <property type="entry name" value="GDP_fucose/colitose_synth"/>
</dbReference>
<proteinExistence type="inferred from homology"/>
<comment type="catalytic activity">
    <reaction evidence="5">
        <text>GDP-beta-L-fucose + NADP(+) = GDP-4-dehydro-alpha-D-rhamnose + NADPH + H(+)</text>
        <dbReference type="Rhea" id="RHEA:18885"/>
        <dbReference type="ChEBI" id="CHEBI:15378"/>
        <dbReference type="ChEBI" id="CHEBI:57273"/>
        <dbReference type="ChEBI" id="CHEBI:57783"/>
        <dbReference type="ChEBI" id="CHEBI:57964"/>
        <dbReference type="ChEBI" id="CHEBI:58349"/>
        <dbReference type="EC" id="1.1.1.271"/>
    </reaction>
</comment>
<dbReference type="Pfam" id="PF01370">
    <property type="entry name" value="Epimerase"/>
    <property type="match status" value="1"/>
</dbReference>
<comment type="function">
    <text evidence="5">Catalyzes the two-step NADP-dependent conversion of GDP-4-dehydro-6-deoxy-D-mannose to GDP-fucose, involving an epimerase and a reductase reaction.</text>
</comment>
<dbReference type="Gene3D" id="3.40.50.720">
    <property type="entry name" value="NAD(P)-binding Rossmann-like Domain"/>
    <property type="match status" value="1"/>
</dbReference>
<feature type="binding site" evidence="5">
    <location>
        <position position="145"/>
    </location>
    <ligand>
        <name>NADP(+)</name>
        <dbReference type="ChEBI" id="CHEBI:58349"/>
    </ligand>
</feature>
<feature type="binding site" evidence="5">
    <location>
        <begin position="16"/>
        <end position="22"/>
    </location>
    <ligand>
        <name>NADP(+)</name>
        <dbReference type="ChEBI" id="CHEBI:58349"/>
    </ligand>
</feature>
<sequence length="322" mass="35555">MASQFDISGKRIFVAGHKGLVGQALVRRLAREPVTILTTSRSEVDLRDQSATKAYLKQVVPDIVIVAAARVGGILANATYPVDFLNDNLLIESNLIAGSHEADINRLLFLGSSCIYPREAPQPMREDALLTGPLEPTNKWYAIAKIAGIMLCQAYREQYGRAYISAMPTNLYGPGDNFDLNNSHVIPALMRKIDAAARDGAESVEIWGTGMPLREFMHVDDLADALVFLLKEYDEVEHINVGTGEEVTIAELARRMMAAMGYQGELRFDTSKPDGPPRKVMDCSRLAALGWRPQYDLAAGLKQTYDWYHREIGKGDLRLGAA</sequence>
<protein>
    <recommendedName>
        <fullName evidence="5">GDP-L-fucose synthase</fullName>
        <ecNumber evidence="5">1.1.1.271</ecNumber>
    </recommendedName>
    <alternativeName>
        <fullName evidence="5">GDP-4-keto-6-deoxy-D-mannose-3,5-epimerase-4-reductase</fullName>
    </alternativeName>
</protein>
<evidence type="ECO:0000256" key="2">
    <source>
        <dbReference type="ARBA" id="ARBA00022857"/>
    </source>
</evidence>
<keyword evidence="2 5" id="KW-0521">NADP</keyword>
<evidence type="ECO:0000313" key="7">
    <source>
        <dbReference type="EMBL" id="ODR95970.1"/>
    </source>
</evidence>
<keyword evidence="8" id="KW-1185">Reference proteome</keyword>
<feature type="binding site" evidence="5">
    <location>
        <position position="207"/>
    </location>
    <ligand>
        <name>substrate</name>
    </ligand>
</feature>
<dbReference type="AlphaFoldDB" id="A0A1E3VR14"/>
<dbReference type="EC" id="1.1.1.271" evidence="5"/>
<comment type="similarity">
    <text evidence="1 5">Belongs to the NAD(P)-dependent epimerase/dehydratase family. Fucose synthase subfamily.</text>
</comment>
<dbReference type="RefSeq" id="WP_069444172.1">
    <property type="nucleotide sequence ID" value="NZ_LPWE01000010.1"/>
</dbReference>
<feature type="site" description="Important for catalytic activity" evidence="5">
    <location>
        <position position="114"/>
    </location>
</feature>
<accession>A0A1E3VR14</accession>
<dbReference type="STRING" id="1774970.AUC70_03130"/>
<comment type="caution">
    <text evidence="7">The sequence shown here is derived from an EMBL/GenBank/DDBJ whole genome shotgun (WGS) entry which is preliminary data.</text>
</comment>
<dbReference type="PANTHER" id="PTHR43238">
    <property type="entry name" value="GDP-L-FUCOSE SYNTHASE"/>
    <property type="match status" value="1"/>
</dbReference>
<dbReference type="InterPro" id="IPR036291">
    <property type="entry name" value="NAD(P)-bd_dom_sf"/>
</dbReference>
<evidence type="ECO:0000256" key="4">
    <source>
        <dbReference type="ARBA" id="ARBA00023235"/>
    </source>
</evidence>
<dbReference type="CDD" id="cd05239">
    <property type="entry name" value="GDP_FS_SDR_e"/>
    <property type="match status" value="1"/>
</dbReference>
<dbReference type="GO" id="GO:0042351">
    <property type="term" value="P:'de novo' GDP-L-fucose biosynthetic process"/>
    <property type="evidence" value="ECO:0007669"/>
    <property type="project" value="UniProtKB-UniRule"/>
</dbReference>